<organism evidence="1 2">
    <name type="scientific">Rangifer tarandus platyrhynchus</name>
    <name type="common">Svalbard reindeer</name>
    <dbReference type="NCBI Taxonomy" id="3082113"/>
    <lineage>
        <taxon>Eukaryota</taxon>
        <taxon>Metazoa</taxon>
        <taxon>Chordata</taxon>
        <taxon>Craniata</taxon>
        <taxon>Vertebrata</taxon>
        <taxon>Euteleostomi</taxon>
        <taxon>Mammalia</taxon>
        <taxon>Eutheria</taxon>
        <taxon>Laurasiatheria</taxon>
        <taxon>Artiodactyla</taxon>
        <taxon>Ruminantia</taxon>
        <taxon>Pecora</taxon>
        <taxon>Cervidae</taxon>
        <taxon>Odocoileinae</taxon>
        <taxon>Rangifer</taxon>
    </lineage>
</organism>
<name>A0ACB0EW19_RANTA</name>
<accession>A0ACB0EW19</accession>
<protein>
    <submittedName>
        <fullName evidence="1">Uncharacterized protein</fullName>
    </submittedName>
</protein>
<reference evidence="1" key="1">
    <citation type="submission" date="2023-05" db="EMBL/GenBank/DDBJ databases">
        <authorList>
            <consortium name="ELIXIR-Norway"/>
        </authorList>
    </citation>
    <scope>NUCLEOTIDE SEQUENCE</scope>
</reference>
<sequence>MGESPLSCPPSPLGSQGSGGRVGVVGVAGLCALTEGSNHPLRSSPPLPAGPWIEPWRGLRLQGPRGSGSVKSMGKECAPSPLTDSVREPIGVGSTGPQGDPIGGRGRERKANERGAGGGGRALIGREALGGRAGGTQGLLDTSAILGASLMVSVSAFPA</sequence>
<evidence type="ECO:0000313" key="2">
    <source>
        <dbReference type="Proteomes" id="UP001162501"/>
    </source>
</evidence>
<gene>
    <name evidence="1" type="ORF">MRATA1EN3_LOCUS16200</name>
</gene>
<dbReference type="EMBL" id="OX596112">
    <property type="protein sequence ID" value="CAI9704987.1"/>
    <property type="molecule type" value="Genomic_DNA"/>
</dbReference>
<proteinExistence type="predicted"/>
<evidence type="ECO:0000313" key="1">
    <source>
        <dbReference type="EMBL" id="CAI9704987.1"/>
    </source>
</evidence>
<dbReference type="Proteomes" id="UP001162501">
    <property type="component" value="Chromosome 28"/>
</dbReference>